<name>A0A9N8YQT1_9GLOM</name>
<sequence>MSTNTFHLSVLGSNFNRPILEPYSNTQVNDNPKASEFFKQLENTTFVTYDQTFDDIIGPNPKLEVLATAQYPFAHEAGVYVMKSNEVFFTSNRLGDTTTDNQYTEINKINLSTREWSTVEPKKPILLANGGTYHDGRIIICSQGQGDIGGSIVSLDPISNEVTTIIDNFFGLKFNSPNDIVVSSDGCYWFTDPSYGYEQKFRNAPQLGEFVYCFDPSTGNIRVVADGFVKPNGIAFSPDEKILYITDTGFFNGMGEQDVMKPHTIYAFDVSGKILFNRRVFAVVDVGIPDGIKLDVNGNVYVGAGDGVHVFNNSGTLLGKIVMPQSHTVSNLVFVRNLLIMFTDNTIYAVNLMVKGALNNE</sequence>
<dbReference type="Pfam" id="PF08450">
    <property type="entry name" value="SGL"/>
    <property type="match status" value="1"/>
</dbReference>
<dbReference type="InterPro" id="IPR013658">
    <property type="entry name" value="SGL"/>
</dbReference>
<dbReference type="InterPro" id="IPR052988">
    <property type="entry name" value="Oryzine_lactonohydrolase"/>
</dbReference>
<feature type="domain" description="SMP-30/Gluconolactonase/LRE-like region" evidence="1">
    <location>
        <begin position="100"/>
        <end position="335"/>
    </location>
</feature>
<dbReference type="PANTHER" id="PTHR47064">
    <property type="entry name" value="PUTATIVE (AFU_ORTHOLOGUE AFUA_1G08990)-RELATED"/>
    <property type="match status" value="1"/>
</dbReference>
<dbReference type="InterPro" id="IPR011042">
    <property type="entry name" value="6-blade_b-propeller_TolB-like"/>
</dbReference>
<evidence type="ECO:0000313" key="3">
    <source>
        <dbReference type="Proteomes" id="UP000789706"/>
    </source>
</evidence>
<dbReference type="AlphaFoldDB" id="A0A9N8YQT1"/>
<dbReference type="Gene3D" id="2.120.10.30">
    <property type="entry name" value="TolB, C-terminal domain"/>
    <property type="match status" value="1"/>
</dbReference>
<evidence type="ECO:0000313" key="2">
    <source>
        <dbReference type="EMBL" id="CAG8446499.1"/>
    </source>
</evidence>
<keyword evidence="3" id="KW-1185">Reference proteome</keyword>
<dbReference type="EMBL" id="CAJVPK010000090">
    <property type="protein sequence ID" value="CAG8446499.1"/>
    <property type="molecule type" value="Genomic_DNA"/>
</dbReference>
<comment type="caution">
    <text evidence="2">The sequence shown here is derived from an EMBL/GenBank/DDBJ whole genome shotgun (WGS) entry which is preliminary data.</text>
</comment>
<evidence type="ECO:0000259" key="1">
    <source>
        <dbReference type="Pfam" id="PF08450"/>
    </source>
</evidence>
<dbReference type="OrthoDB" id="423498at2759"/>
<protein>
    <submittedName>
        <fullName evidence="2">1710_t:CDS:1</fullName>
    </submittedName>
</protein>
<proteinExistence type="predicted"/>
<dbReference type="SUPFAM" id="SSF63829">
    <property type="entry name" value="Calcium-dependent phosphotriesterase"/>
    <property type="match status" value="1"/>
</dbReference>
<dbReference type="Proteomes" id="UP000789706">
    <property type="component" value="Unassembled WGS sequence"/>
</dbReference>
<accession>A0A9N8YQT1</accession>
<organism evidence="2 3">
    <name type="scientific">Diversispora eburnea</name>
    <dbReference type="NCBI Taxonomy" id="1213867"/>
    <lineage>
        <taxon>Eukaryota</taxon>
        <taxon>Fungi</taxon>
        <taxon>Fungi incertae sedis</taxon>
        <taxon>Mucoromycota</taxon>
        <taxon>Glomeromycotina</taxon>
        <taxon>Glomeromycetes</taxon>
        <taxon>Diversisporales</taxon>
        <taxon>Diversisporaceae</taxon>
        <taxon>Diversispora</taxon>
    </lineage>
</organism>
<gene>
    <name evidence="2" type="ORF">DEBURN_LOCUS1828</name>
</gene>
<dbReference type="PANTHER" id="PTHR47064:SF2">
    <property type="entry name" value="SMP-30_GLUCONOLACTONASE_LRE-LIKE REGION DOMAIN-CONTAINING PROTEIN-RELATED"/>
    <property type="match status" value="1"/>
</dbReference>
<reference evidence="2" key="1">
    <citation type="submission" date="2021-06" db="EMBL/GenBank/DDBJ databases">
        <authorList>
            <person name="Kallberg Y."/>
            <person name="Tangrot J."/>
            <person name="Rosling A."/>
        </authorList>
    </citation>
    <scope>NUCLEOTIDE SEQUENCE</scope>
    <source>
        <strain evidence="2">AZ414A</strain>
    </source>
</reference>